<evidence type="ECO:0000256" key="7">
    <source>
        <dbReference type="ARBA" id="ARBA00022777"/>
    </source>
</evidence>
<keyword evidence="8 11" id="KW-0067">ATP-binding</keyword>
<evidence type="ECO:0000256" key="11">
    <source>
        <dbReference type="HAMAP-Rule" id="MF_00109"/>
    </source>
</evidence>
<comment type="subunit">
    <text evidence="11">Monomer.</text>
</comment>
<dbReference type="GO" id="GO:0009423">
    <property type="term" value="P:chorismate biosynthetic process"/>
    <property type="evidence" value="ECO:0007669"/>
    <property type="project" value="UniProtKB-UniRule"/>
</dbReference>
<keyword evidence="4 11" id="KW-0028">Amino-acid biosynthesis</keyword>
<dbReference type="InterPro" id="IPR000623">
    <property type="entry name" value="Shikimate_kinase/TSH1"/>
</dbReference>
<feature type="binding site" evidence="11">
    <location>
        <position position="58"/>
    </location>
    <ligand>
        <name>substrate</name>
    </ligand>
</feature>
<keyword evidence="11" id="KW-0460">Magnesium</keyword>
<evidence type="ECO:0000256" key="10">
    <source>
        <dbReference type="ARBA" id="ARBA00048567"/>
    </source>
</evidence>
<evidence type="ECO:0000256" key="2">
    <source>
        <dbReference type="ARBA" id="ARBA00006997"/>
    </source>
</evidence>
<comment type="function">
    <text evidence="11">Catalyzes the specific phosphorylation of the 3-hydroxyl group of shikimic acid using ATP as a cosubstrate.</text>
</comment>
<evidence type="ECO:0000256" key="3">
    <source>
        <dbReference type="ARBA" id="ARBA00012154"/>
    </source>
</evidence>
<comment type="similarity">
    <text evidence="2 11">Belongs to the shikimate kinase family.</text>
</comment>
<evidence type="ECO:0000256" key="8">
    <source>
        <dbReference type="ARBA" id="ARBA00022840"/>
    </source>
</evidence>
<keyword evidence="5 11" id="KW-0808">Transferase</keyword>
<gene>
    <name evidence="11" type="primary">aroK</name>
    <name evidence="12" type="ORF">EDD28_2965</name>
</gene>
<dbReference type="GO" id="GO:0008652">
    <property type="term" value="P:amino acid biosynthetic process"/>
    <property type="evidence" value="ECO:0007669"/>
    <property type="project" value="UniProtKB-KW"/>
</dbReference>
<comment type="pathway">
    <text evidence="1 11">Metabolic intermediate biosynthesis; chorismate biosynthesis; chorismate from D-erythrose 4-phosphate and phosphoenolpyruvate: step 5/7.</text>
</comment>
<dbReference type="Pfam" id="PF01202">
    <property type="entry name" value="SKI"/>
    <property type="match status" value="1"/>
</dbReference>
<evidence type="ECO:0000313" key="13">
    <source>
        <dbReference type="Proteomes" id="UP000275356"/>
    </source>
</evidence>
<dbReference type="GO" id="GO:0005829">
    <property type="term" value="C:cytosol"/>
    <property type="evidence" value="ECO:0007669"/>
    <property type="project" value="TreeGrafter"/>
</dbReference>
<dbReference type="RefSeq" id="WP_123740493.1">
    <property type="nucleotide sequence ID" value="NZ_CALFQU010000035.1"/>
</dbReference>
<evidence type="ECO:0000313" key="12">
    <source>
        <dbReference type="EMBL" id="ROR93547.1"/>
    </source>
</evidence>
<evidence type="ECO:0000256" key="4">
    <source>
        <dbReference type="ARBA" id="ARBA00022605"/>
    </source>
</evidence>
<organism evidence="12 13">
    <name type="scientific">Salana multivorans</name>
    <dbReference type="NCBI Taxonomy" id="120377"/>
    <lineage>
        <taxon>Bacteria</taxon>
        <taxon>Bacillati</taxon>
        <taxon>Actinomycetota</taxon>
        <taxon>Actinomycetes</taxon>
        <taxon>Micrococcales</taxon>
        <taxon>Beutenbergiaceae</taxon>
        <taxon>Salana</taxon>
    </lineage>
</organism>
<dbReference type="Gene3D" id="3.40.50.300">
    <property type="entry name" value="P-loop containing nucleotide triphosphate hydrolases"/>
    <property type="match status" value="1"/>
</dbReference>
<dbReference type="EC" id="2.7.1.71" evidence="3 11"/>
<dbReference type="InterPro" id="IPR023000">
    <property type="entry name" value="Shikimate_kinase_CS"/>
</dbReference>
<protein>
    <recommendedName>
        <fullName evidence="3 11">Shikimate kinase</fullName>
        <shortName evidence="11">SK</shortName>
        <ecNumber evidence="3 11">2.7.1.71</ecNumber>
    </recommendedName>
</protein>
<dbReference type="Proteomes" id="UP000275356">
    <property type="component" value="Unassembled WGS sequence"/>
</dbReference>
<comment type="caution">
    <text evidence="11">Lacks conserved residue(s) required for the propagation of feature annotation.</text>
</comment>
<keyword evidence="6 11" id="KW-0547">Nucleotide-binding</keyword>
<dbReference type="GO" id="GO:0000287">
    <property type="term" value="F:magnesium ion binding"/>
    <property type="evidence" value="ECO:0007669"/>
    <property type="project" value="UniProtKB-UniRule"/>
</dbReference>
<keyword evidence="11" id="KW-0479">Metal-binding</keyword>
<dbReference type="PANTHER" id="PTHR21087:SF16">
    <property type="entry name" value="SHIKIMATE KINASE 1, CHLOROPLASTIC"/>
    <property type="match status" value="1"/>
</dbReference>
<dbReference type="GO" id="GO:0004765">
    <property type="term" value="F:shikimate kinase activity"/>
    <property type="evidence" value="ECO:0007669"/>
    <property type="project" value="UniProtKB-UniRule"/>
</dbReference>
<dbReference type="EMBL" id="RKHQ01000002">
    <property type="protein sequence ID" value="ROR93547.1"/>
    <property type="molecule type" value="Genomic_DNA"/>
</dbReference>
<dbReference type="PANTHER" id="PTHR21087">
    <property type="entry name" value="SHIKIMATE KINASE"/>
    <property type="match status" value="1"/>
</dbReference>
<name>A0A3N2D1B0_9MICO</name>
<evidence type="ECO:0000256" key="1">
    <source>
        <dbReference type="ARBA" id="ARBA00004842"/>
    </source>
</evidence>
<evidence type="ECO:0000256" key="5">
    <source>
        <dbReference type="ARBA" id="ARBA00022679"/>
    </source>
</evidence>
<feature type="binding site" evidence="11">
    <location>
        <begin position="12"/>
        <end position="17"/>
    </location>
    <ligand>
        <name>ATP</name>
        <dbReference type="ChEBI" id="CHEBI:30616"/>
    </ligand>
</feature>
<comment type="subcellular location">
    <subcellularLocation>
        <location evidence="11">Cytoplasm</location>
    </subcellularLocation>
</comment>
<dbReference type="InterPro" id="IPR031322">
    <property type="entry name" value="Shikimate/glucono_kinase"/>
</dbReference>
<dbReference type="HAMAP" id="MF_00109">
    <property type="entry name" value="Shikimate_kinase"/>
    <property type="match status" value="1"/>
</dbReference>
<evidence type="ECO:0000256" key="9">
    <source>
        <dbReference type="ARBA" id="ARBA00023141"/>
    </source>
</evidence>
<dbReference type="GO" id="GO:0005524">
    <property type="term" value="F:ATP binding"/>
    <property type="evidence" value="ECO:0007669"/>
    <property type="project" value="UniProtKB-UniRule"/>
</dbReference>
<dbReference type="SUPFAM" id="SSF52540">
    <property type="entry name" value="P-loop containing nucleoside triphosphate hydrolases"/>
    <property type="match status" value="1"/>
</dbReference>
<feature type="binding site" evidence="11">
    <location>
        <position position="143"/>
    </location>
    <ligand>
        <name>substrate</name>
    </ligand>
</feature>
<dbReference type="CDD" id="cd00464">
    <property type="entry name" value="SK"/>
    <property type="match status" value="1"/>
</dbReference>
<comment type="catalytic activity">
    <reaction evidence="10 11">
        <text>shikimate + ATP = 3-phosphoshikimate + ADP + H(+)</text>
        <dbReference type="Rhea" id="RHEA:13121"/>
        <dbReference type="ChEBI" id="CHEBI:15378"/>
        <dbReference type="ChEBI" id="CHEBI:30616"/>
        <dbReference type="ChEBI" id="CHEBI:36208"/>
        <dbReference type="ChEBI" id="CHEBI:145989"/>
        <dbReference type="ChEBI" id="CHEBI:456216"/>
        <dbReference type="EC" id="2.7.1.71"/>
    </reaction>
</comment>
<dbReference type="PROSITE" id="PS01128">
    <property type="entry name" value="SHIKIMATE_KINASE"/>
    <property type="match status" value="1"/>
</dbReference>
<proteinExistence type="inferred from homology"/>
<dbReference type="InterPro" id="IPR027417">
    <property type="entry name" value="P-loop_NTPase"/>
</dbReference>
<keyword evidence="13" id="KW-1185">Reference proteome</keyword>
<dbReference type="GO" id="GO:0009073">
    <property type="term" value="P:aromatic amino acid family biosynthetic process"/>
    <property type="evidence" value="ECO:0007669"/>
    <property type="project" value="UniProtKB-KW"/>
</dbReference>
<evidence type="ECO:0000256" key="6">
    <source>
        <dbReference type="ARBA" id="ARBA00022741"/>
    </source>
</evidence>
<dbReference type="OrthoDB" id="9800332at2"/>
<dbReference type="AlphaFoldDB" id="A0A3N2D1B0"/>
<feature type="binding site" evidence="11">
    <location>
        <position position="34"/>
    </location>
    <ligand>
        <name>substrate</name>
    </ligand>
</feature>
<accession>A0A3N2D1B0</accession>
<comment type="caution">
    <text evidence="12">The sequence shown here is derived from an EMBL/GenBank/DDBJ whole genome shotgun (WGS) entry which is preliminary data.</text>
</comment>
<feature type="binding site" evidence="11">
    <location>
        <position position="80"/>
    </location>
    <ligand>
        <name>substrate</name>
    </ligand>
</feature>
<reference evidence="12 13" key="1">
    <citation type="submission" date="2018-11" db="EMBL/GenBank/DDBJ databases">
        <title>Sequencing the genomes of 1000 actinobacteria strains.</title>
        <authorList>
            <person name="Klenk H.-P."/>
        </authorList>
    </citation>
    <scope>NUCLEOTIDE SEQUENCE [LARGE SCALE GENOMIC DNA]</scope>
    <source>
        <strain evidence="12 13">DSM 13521</strain>
    </source>
</reference>
<feature type="binding site" evidence="11">
    <location>
        <position position="16"/>
    </location>
    <ligand>
        <name>Mg(2+)</name>
        <dbReference type="ChEBI" id="CHEBI:18420"/>
    </ligand>
</feature>
<dbReference type="UniPathway" id="UPA00053">
    <property type="reaction ID" value="UER00088"/>
</dbReference>
<keyword evidence="9 11" id="KW-0057">Aromatic amino acid biosynthesis</keyword>
<comment type="cofactor">
    <cofactor evidence="11">
        <name>Mg(2+)</name>
        <dbReference type="ChEBI" id="CHEBI:18420"/>
    </cofactor>
    <text evidence="11">Binds 1 Mg(2+) ion per subunit.</text>
</comment>
<keyword evidence="7 11" id="KW-0418">Kinase</keyword>
<dbReference type="PRINTS" id="PR01100">
    <property type="entry name" value="SHIKIMTKNASE"/>
</dbReference>
<feature type="binding site" evidence="11">
    <location>
        <position position="122"/>
    </location>
    <ligand>
        <name>ATP</name>
        <dbReference type="ChEBI" id="CHEBI:30616"/>
    </ligand>
</feature>
<sequence>MRPTLVLCGPMGSGKSAVGRRAATALGVAIHDTDAMIEERAGRTIAEIFAADGEPAFREIERDVVVEALGTTAGVLALGGGAVLHPDTRRALAGYRADGGVVVFLDVSARQALLRIGTDQRRPMLHGDGESPRQRWNRIAAERRAVYEEVASHVVTTDRGTPAAVARRILALLPDA</sequence>
<keyword evidence="11" id="KW-0963">Cytoplasm</keyword>